<name>A0ACB8S2A5_9AGAM</name>
<proteinExistence type="predicted"/>
<accession>A0ACB8S2A5</accession>
<reference evidence="1" key="2">
    <citation type="journal article" date="2022" name="New Phytol.">
        <title>Evolutionary transition to the ectomycorrhizal habit in the genomes of a hyperdiverse lineage of mushroom-forming fungi.</title>
        <authorList>
            <person name="Looney B."/>
            <person name="Miyauchi S."/>
            <person name="Morin E."/>
            <person name="Drula E."/>
            <person name="Courty P.E."/>
            <person name="Kohler A."/>
            <person name="Kuo A."/>
            <person name="LaButti K."/>
            <person name="Pangilinan J."/>
            <person name="Lipzen A."/>
            <person name="Riley R."/>
            <person name="Andreopoulos W."/>
            <person name="He G."/>
            <person name="Johnson J."/>
            <person name="Nolan M."/>
            <person name="Tritt A."/>
            <person name="Barry K.W."/>
            <person name="Grigoriev I.V."/>
            <person name="Nagy L.G."/>
            <person name="Hibbett D."/>
            <person name="Henrissat B."/>
            <person name="Matheny P.B."/>
            <person name="Labbe J."/>
            <person name="Martin F.M."/>
        </authorList>
    </citation>
    <scope>NUCLEOTIDE SEQUENCE</scope>
    <source>
        <strain evidence="1">FP105234-sp</strain>
    </source>
</reference>
<evidence type="ECO:0000313" key="1">
    <source>
        <dbReference type="EMBL" id="KAI0050181.1"/>
    </source>
</evidence>
<organism evidence="1 2">
    <name type="scientific">Auriscalpium vulgare</name>
    <dbReference type="NCBI Taxonomy" id="40419"/>
    <lineage>
        <taxon>Eukaryota</taxon>
        <taxon>Fungi</taxon>
        <taxon>Dikarya</taxon>
        <taxon>Basidiomycota</taxon>
        <taxon>Agaricomycotina</taxon>
        <taxon>Agaricomycetes</taxon>
        <taxon>Russulales</taxon>
        <taxon>Auriscalpiaceae</taxon>
        <taxon>Auriscalpium</taxon>
    </lineage>
</organism>
<dbReference type="Proteomes" id="UP000814033">
    <property type="component" value="Unassembled WGS sequence"/>
</dbReference>
<dbReference type="EMBL" id="MU275864">
    <property type="protein sequence ID" value="KAI0050181.1"/>
    <property type="molecule type" value="Genomic_DNA"/>
</dbReference>
<keyword evidence="2" id="KW-1185">Reference proteome</keyword>
<comment type="caution">
    <text evidence="1">The sequence shown here is derived from an EMBL/GenBank/DDBJ whole genome shotgun (WGS) entry which is preliminary data.</text>
</comment>
<evidence type="ECO:0000313" key="2">
    <source>
        <dbReference type="Proteomes" id="UP000814033"/>
    </source>
</evidence>
<gene>
    <name evidence="1" type="ORF">FA95DRAFT_1555881</name>
</gene>
<protein>
    <submittedName>
        <fullName evidence="1">Uncharacterized protein</fullName>
    </submittedName>
</protein>
<sequence>MSGVGHTFSFSLPGGKPPSTARKIHIKRLYDIVQLSMQRGDLARARRAFAILAQCKEVAWKDLWKTGLSLLGDSPTATDHKRLDFLRTMLLQHPDERLAILQELILLLITSGRDREALDELELYLPSLPYSDNPVLHTYAGLICLHLAQPEPDSSEAPKQFDAARLRDAQGHLERAQLLDPTATVPQVFLAKISDLHARKDQTTADYESDEEGMAVDRTGQPRKKART</sequence>
<reference evidence="1" key="1">
    <citation type="submission" date="2021-02" db="EMBL/GenBank/DDBJ databases">
        <authorList>
            <consortium name="DOE Joint Genome Institute"/>
            <person name="Ahrendt S."/>
            <person name="Looney B.P."/>
            <person name="Miyauchi S."/>
            <person name="Morin E."/>
            <person name="Drula E."/>
            <person name="Courty P.E."/>
            <person name="Chicoki N."/>
            <person name="Fauchery L."/>
            <person name="Kohler A."/>
            <person name="Kuo A."/>
            <person name="Labutti K."/>
            <person name="Pangilinan J."/>
            <person name="Lipzen A."/>
            <person name="Riley R."/>
            <person name="Andreopoulos W."/>
            <person name="He G."/>
            <person name="Johnson J."/>
            <person name="Barry K.W."/>
            <person name="Grigoriev I.V."/>
            <person name="Nagy L."/>
            <person name="Hibbett D."/>
            <person name="Henrissat B."/>
            <person name="Matheny P.B."/>
            <person name="Labbe J."/>
            <person name="Martin F."/>
        </authorList>
    </citation>
    <scope>NUCLEOTIDE SEQUENCE</scope>
    <source>
        <strain evidence="1">FP105234-sp</strain>
    </source>
</reference>